<gene>
    <name evidence="1" type="ORF">B0T20DRAFT_390570</name>
</gene>
<sequence>MMRPPGGDGGWPPTAHQLISIDGCGGREYPWVANRGLRGICGERSKPWDLCATQAEWDSFHPFEDWSSMCRSLCAGTSPELQNASHDHKATRRTRRLEIGFTTACEASVKGFQQATISSGWFVANKLLGKVVKARKLKEGVDGRFNAVRLGMMPLHNWLGLAWTGWQAAKPSHRLCVEEMVIHGYELGAVQTAPEDVVR</sequence>
<protein>
    <submittedName>
        <fullName evidence="1">Uncharacterized protein</fullName>
    </submittedName>
</protein>
<dbReference type="Proteomes" id="UP001281003">
    <property type="component" value="Unassembled WGS sequence"/>
</dbReference>
<keyword evidence="2" id="KW-1185">Reference proteome</keyword>
<organism evidence="1 2">
    <name type="scientific">Sordaria brevicollis</name>
    <dbReference type="NCBI Taxonomy" id="83679"/>
    <lineage>
        <taxon>Eukaryota</taxon>
        <taxon>Fungi</taxon>
        <taxon>Dikarya</taxon>
        <taxon>Ascomycota</taxon>
        <taxon>Pezizomycotina</taxon>
        <taxon>Sordariomycetes</taxon>
        <taxon>Sordariomycetidae</taxon>
        <taxon>Sordariales</taxon>
        <taxon>Sordariaceae</taxon>
        <taxon>Sordaria</taxon>
    </lineage>
</organism>
<evidence type="ECO:0000313" key="1">
    <source>
        <dbReference type="EMBL" id="KAK3400689.1"/>
    </source>
</evidence>
<dbReference type="EMBL" id="JAUTDP010000003">
    <property type="protein sequence ID" value="KAK3400689.1"/>
    <property type="molecule type" value="Genomic_DNA"/>
</dbReference>
<accession>A0AAE0UEQ5</accession>
<proteinExistence type="predicted"/>
<comment type="caution">
    <text evidence="1">The sequence shown here is derived from an EMBL/GenBank/DDBJ whole genome shotgun (WGS) entry which is preliminary data.</text>
</comment>
<dbReference type="AlphaFoldDB" id="A0AAE0UEQ5"/>
<reference evidence="1" key="1">
    <citation type="journal article" date="2023" name="Mol. Phylogenet. Evol.">
        <title>Genome-scale phylogeny and comparative genomics of the fungal order Sordariales.</title>
        <authorList>
            <person name="Hensen N."/>
            <person name="Bonometti L."/>
            <person name="Westerberg I."/>
            <person name="Brannstrom I.O."/>
            <person name="Guillou S."/>
            <person name="Cros-Aarteil S."/>
            <person name="Calhoun S."/>
            <person name="Haridas S."/>
            <person name="Kuo A."/>
            <person name="Mondo S."/>
            <person name="Pangilinan J."/>
            <person name="Riley R."/>
            <person name="LaButti K."/>
            <person name="Andreopoulos B."/>
            <person name="Lipzen A."/>
            <person name="Chen C."/>
            <person name="Yan M."/>
            <person name="Daum C."/>
            <person name="Ng V."/>
            <person name="Clum A."/>
            <person name="Steindorff A."/>
            <person name="Ohm R.A."/>
            <person name="Martin F."/>
            <person name="Silar P."/>
            <person name="Natvig D.O."/>
            <person name="Lalanne C."/>
            <person name="Gautier V."/>
            <person name="Ament-Velasquez S.L."/>
            <person name="Kruys A."/>
            <person name="Hutchinson M.I."/>
            <person name="Powell A.J."/>
            <person name="Barry K."/>
            <person name="Miller A.N."/>
            <person name="Grigoriev I.V."/>
            <person name="Debuchy R."/>
            <person name="Gladieux P."/>
            <person name="Hiltunen Thoren M."/>
            <person name="Johannesson H."/>
        </authorList>
    </citation>
    <scope>NUCLEOTIDE SEQUENCE</scope>
    <source>
        <strain evidence="1">FGSC 1904</strain>
    </source>
</reference>
<evidence type="ECO:0000313" key="2">
    <source>
        <dbReference type="Proteomes" id="UP001281003"/>
    </source>
</evidence>
<name>A0AAE0UEQ5_SORBR</name>
<reference evidence="1" key="2">
    <citation type="submission" date="2023-07" db="EMBL/GenBank/DDBJ databases">
        <authorList>
            <consortium name="Lawrence Berkeley National Laboratory"/>
            <person name="Haridas S."/>
            <person name="Hensen N."/>
            <person name="Bonometti L."/>
            <person name="Westerberg I."/>
            <person name="Brannstrom I.O."/>
            <person name="Guillou S."/>
            <person name="Cros-Aarteil S."/>
            <person name="Calhoun S."/>
            <person name="Kuo A."/>
            <person name="Mondo S."/>
            <person name="Pangilinan J."/>
            <person name="Riley R."/>
            <person name="LaButti K."/>
            <person name="Andreopoulos B."/>
            <person name="Lipzen A."/>
            <person name="Chen C."/>
            <person name="Yanf M."/>
            <person name="Daum C."/>
            <person name="Ng V."/>
            <person name="Clum A."/>
            <person name="Steindorff A."/>
            <person name="Ohm R."/>
            <person name="Martin F."/>
            <person name="Silar P."/>
            <person name="Natvig D."/>
            <person name="Lalanne C."/>
            <person name="Gautier V."/>
            <person name="Ament-velasquez S.L."/>
            <person name="Kruys A."/>
            <person name="Hutchinson M.I."/>
            <person name="Powell A.J."/>
            <person name="Barry K."/>
            <person name="Miller A.N."/>
            <person name="Grigoriev I.V."/>
            <person name="Debuchy R."/>
            <person name="Gladieux P."/>
            <person name="Thoren M.H."/>
            <person name="Johannesson H."/>
        </authorList>
    </citation>
    <scope>NUCLEOTIDE SEQUENCE</scope>
    <source>
        <strain evidence="1">FGSC 1904</strain>
    </source>
</reference>